<evidence type="ECO:0000313" key="13">
    <source>
        <dbReference type="Proteomes" id="UP000655225"/>
    </source>
</evidence>
<keyword evidence="10" id="KW-1133">Transmembrane helix</keyword>
<feature type="domain" description="NAD(P)-binding" evidence="11">
    <location>
        <begin position="128"/>
        <end position="182"/>
    </location>
</feature>
<dbReference type="CDD" id="cd05230">
    <property type="entry name" value="UGD_SDR_e"/>
    <property type="match status" value="1"/>
</dbReference>
<keyword evidence="10" id="KW-0812">Transmembrane</keyword>
<feature type="compositionally biased region" description="Polar residues" evidence="9">
    <location>
        <begin position="1"/>
        <end position="10"/>
    </location>
</feature>
<organism evidence="12 13">
    <name type="scientific">Tetracentron sinense</name>
    <name type="common">Spur-leaf</name>
    <dbReference type="NCBI Taxonomy" id="13715"/>
    <lineage>
        <taxon>Eukaryota</taxon>
        <taxon>Viridiplantae</taxon>
        <taxon>Streptophyta</taxon>
        <taxon>Embryophyta</taxon>
        <taxon>Tracheophyta</taxon>
        <taxon>Spermatophyta</taxon>
        <taxon>Magnoliopsida</taxon>
        <taxon>Trochodendrales</taxon>
        <taxon>Trochodendraceae</taxon>
        <taxon>Tetracentron</taxon>
    </lineage>
</organism>
<feature type="region of interest" description="Disordered" evidence="9">
    <location>
        <begin position="1"/>
        <end position="34"/>
    </location>
</feature>
<evidence type="ECO:0000259" key="11">
    <source>
        <dbReference type="Pfam" id="PF16363"/>
    </source>
</evidence>
<comment type="cofactor">
    <cofactor evidence="1">
        <name>NAD(+)</name>
        <dbReference type="ChEBI" id="CHEBI:57540"/>
    </cofactor>
</comment>
<protein>
    <recommendedName>
        <fullName evidence="4">UDP-glucuronate decarboxylase</fullName>
        <ecNumber evidence="4">4.1.1.35</ecNumber>
    </recommendedName>
</protein>
<evidence type="ECO:0000256" key="10">
    <source>
        <dbReference type="SAM" id="Phobius"/>
    </source>
</evidence>
<evidence type="ECO:0000256" key="6">
    <source>
        <dbReference type="ARBA" id="ARBA00023027"/>
    </source>
</evidence>
<dbReference type="GO" id="GO:0033320">
    <property type="term" value="P:UDP-D-xylose biosynthetic process"/>
    <property type="evidence" value="ECO:0007669"/>
    <property type="project" value="UniProtKB-UniPathway"/>
</dbReference>
<dbReference type="GO" id="GO:0042732">
    <property type="term" value="P:D-xylose metabolic process"/>
    <property type="evidence" value="ECO:0007669"/>
    <property type="project" value="InterPro"/>
</dbReference>
<reference evidence="12 13" key="1">
    <citation type="submission" date="2020-04" db="EMBL/GenBank/DDBJ databases">
        <title>Plant Genome Project.</title>
        <authorList>
            <person name="Zhang R.-G."/>
        </authorList>
    </citation>
    <scope>NUCLEOTIDE SEQUENCE [LARGE SCALE GENOMIC DNA]</scope>
    <source>
        <strain evidence="12">YNK0</strain>
        <tissue evidence="12">Leaf</tissue>
    </source>
</reference>
<evidence type="ECO:0000313" key="12">
    <source>
        <dbReference type="EMBL" id="KAF8395055.1"/>
    </source>
</evidence>
<comment type="function">
    <text evidence="8">Catalyzes the NAD-dependent decarboxylation of UDP-glucuronic acid to UDP-xylose. Necessary for the biosynthesis of the core tetrasaccharide in glycosaminoglycan biosynthesis.</text>
</comment>
<dbReference type="EC" id="4.1.1.35" evidence="4"/>
<dbReference type="InterPro" id="IPR044516">
    <property type="entry name" value="UXS-like"/>
</dbReference>
<dbReference type="Proteomes" id="UP000655225">
    <property type="component" value="Unassembled WGS sequence"/>
</dbReference>
<dbReference type="GO" id="GO:0005737">
    <property type="term" value="C:cytoplasm"/>
    <property type="evidence" value="ECO:0007669"/>
    <property type="project" value="TreeGrafter"/>
</dbReference>
<feature type="compositionally biased region" description="Polar residues" evidence="9">
    <location>
        <begin position="19"/>
        <end position="34"/>
    </location>
</feature>
<dbReference type="EMBL" id="JABCRI010000013">
    <property type="protein sequence ID" value="KAF8395055.1"/>
    <property type="molecule type" value="Genomic_DNA"/>
</dbReference>
<dbReference type="PANTHER" id="PTHR43078:SF22">
    <property type="entry name" value="UDP-GLUCURONIC ACID DECARBOXYLASE 1"/>
    <property type="match status" value="1"/>
</dbReference>
<name>A0A834YWV2_TETSI</name>
<feature type="transmembrane region" description="Helical" evidence="10">
    <location>
        <begin position="50"/>
        <end position="67"/>
    </location>
</feature>
<evidence type="ECO:0000256" key="7">
    <source>
        <dbReference type="ARBA" id="ARBA00023239"/>
    </source>
</evidence>
<dbReference type="Gene3D" id="3.40.50.720">
    <property type="entry name" value="NAD(P)-binding Rossmann-like Domain"/>
    <property type="match status" value="3"/>
</dbReference>
<dbReference type="UniPathway" id="UPA00796">
    <property type="reaction ID" value="UER00771"/>
</dbReference>
<keyword evidence="10" id="KW-0472">Membrane</keyword>
<dbReference type="PANTHER" id="PTHR43078">
    <property type="entry name" value="UDP-GLUCURONIC ACID DECARBOXYLASE-RELATED"/>
    <property type="match status" value="1"/>
</dbReference>
<evidence type="ECO:0000256" key="1">
    <source>
        <dbReference type="ARBA" id="ARBA00001911"/>
    </source>
</evidence>
<evidence type="ECO:0000256" key="4">
    <source>
        <dbReference type="ARBA" id="ARBA00012290"/>
    </source>
</evidence>
<dbReference type="OrthoDB" id="331544at2759"/>
<evidence type="ECO:0000256" key="2">
    <source>
        <dbReference type="ARBA" id="ARBA00005100"/>
    </source>
</evidence>
<dbReference type="InterPro" id="IPR036291">
    <property type="entry name" value="NAD(P)-bd_dom_sf"/>
</dbReference>
<evidence type="ECO:0000256" key="8">
    <source>
        <dbReference type="ARBA" id="ARBA00025005"/>
    </source>
</evidence>
<dbReference type="OMA" id="HDRINTA"/>
<dbReference type="SUPFAM" id="SSF51735">
    <property type="entry name" value="NAD(P)-binding Rossmann-fold domains"/>
    <property type="match status" value="2"/>
</dbReference>
<dbReference type="GO" id="GO:0048040">
    <property type="term" value="F:UDP-glucuronate decarboxylase activity"/>
    <property type="evidence" value="ECO:0007669"/>
    <property type="project" value="UniProtKB-EC"/>
</dbReference>
<comment type="pathway">
    <text evidence="2">Nucleotide-sugar biosynthesis; UDP-alpha-D-xylose biosynthesis; UDP-alpha-D-xylose from UDP-alpha-D-glucuronate: step 1/1.</text>
</comment>
<sequence length="473" mass="53934">MKQIHKQSNMNHRRDEESPTTIRTSPYSPKTIKQSRSLPRSINYLFKEQRFLFILVGILIASTFFIFQPSLARFSPTETHSGIPRTFPVGIRNHDQVSIPYRSSENYGVGKVGRVPAGIRRKQLRIVVTGGAGFVGSHLVDKLLERGDNVIVIDNFFTGRKDNVMHHFRNPRFELIRHDVVEPILLETNVMGTLNMLGLAKRIGARFLLTSTSEVYGDPLEHPQKETYWGNVNPIGVRSCYDEGKRTAETLTMDYHRGADVEVRIARIFNTYGPRMCIDDGRVVSNFVAQAIRKQPLTVYGDGKQTRSFQYVSDLAVSDEMEKLQHNLCCRGGLNYDLRGKGWGLWRIDFQRTWCWKIGNIPRKRIQGYGDLYVNGLLALMEGEHVGPFNLGNPGEFTMLELAEVVKDTIDSSATIEFKPNTADDPHKRKPDITKAKDLLNWEPKITLREGLPLMVTDFQRRILNEEEGKGLK</sequence>
<keyword evidence="13" id="KW-1185">Reference proteome</keyword>
<accession>A0A834YWV2</accession>
<proteinExistence type="inferred from homology"/>
<evidence type="ECO:0000256" key="3">
    <source>
        <dbReference type="ARBA" id="ARBA00007505"/>
    </source>
</evidence>
<comment type="caution">
    <text evidence="12">The sequence shown here is derived from an EMBL/GenBank/DDBJ whole genome shotgun (WGS) entry which is preliminary data.</text>
</comment>
<comment type="similarity">
    <text evidence="3">Belongs to the NAD(P)-dependent epimerase/dehydratase family. UDP-glucuronic acid decarboxylase subfamily.</text>
</comment>
<gene>
    <name evidence="12" type="ORF">HHK36_018994</name>
</gene>
<dbReference type="GO" id="GO:0070403">
    <property type="term" value="F:NAD+ binding"/>
    <property type="evidence" value="ECO:0007669"/>
    <property type="project" value="InterPro"/>
</dbReference>
<feature type="domain" description="NAD(P)-binding" evidence="11">
    <location>
        <begin position="186"/>
        <end position="316"/>
    </location>
</feature>
<keyword evidence="7" id="KW-0456">Lyase</keyword>
<evidence type="ECO:0000256" key="5">
    <source>
        <dbReference type="ARBA" id="ARBA00022793"/>
    </source>
</evidence>
<keyword evidence="5" id="KW-0210">Decarboxylase</keyword>
<dbReference type="AlphaFoldDB" id="A0A834YWV2"/>
<evidence type="ECO:0000256" key="9">
    <source>
        <dbReference type="SAM" id="MobiDB-lite"/>
    </source>
</evidence>
<dbReference type="InterPro" id="IPR016040">
    <property type="entry name" value="NAD(P)-bd_dom"/>
</dbReference>
<dbReference type="Pfam" id="PF16363">
    <property type="entry name" value="GDP_Man_Dehyd"/>
    <property type="match status" value="2"/>
</dbReference>
<keyword evidence="6" id="KW-0520">NAD</keyword>